<evidence type="ECO:0000256" key="2">
    <source>
        <dbReference type="SAM" id="Phobius"/>
    </source>
</evidence>
<keyword evidence="2" id="KW-0472">Membrane</keyword>
<evidence type="ECO:0000256" key="1">
    <source>
        <dbReference type="ARBA" id="ARBA00022801"/>
    </source>
</evidence>
<dbReference type="Pfam" id="PF07228">
    <property type="entry name" value="SpoIIE"/>
    <property type="match status" value="1"/>
</dbReference>
<dbReference type="Gene3D" id="3.30.450.40">
    <property type="match status" value="1"/>
</dbReference>
<feature type="transmembrane region" description="Helical" evidence="2">
    <location>
        <begin position="364"/>
        <end position="383"/>
    </location>
</feature>
<proteinExistence type="predicted"/>
<dbReference type="AlphaFoldDB" id="I4AK98"/>
<dbReference type="SMART" id="SM00331">
    <property type="entry name" value="PP2C_SIG"/>
    <property type="match status" value="1"/>
</dbReference>
<dbReference type="eggNOG" id="COG2203">
    <property type="taxonomic scope" value="Bacteria"/>
</dbReference>
<dbReference type="Gene3D" id="3.60.40.10">
    <property type="entry name" value="PPM-type phosphatase domain"/>
    <property type="match status" value="1"/>
</dbReference>
<dbReference type="PANTHER" id="PTHR43156:SF9">
    <property type="entry name" value="HAMP DOMAIN-CONTAINING PROTEIN"/>
    <property type="match status" value="1"/>
</dbReference>
<evidence type="ECO:0000259" key="3">
    <source>
        <dbReference type="SMART" id="SM00065"/>
    </source>
</evidence>
<feature type="transmembrane region" description="Helical" evidence="2">
    <location>
        <begin position="246"/>
        <end position="266"/>
    </location>
</feature>
<accession>I4AK98</accession>
<reference evidence="6" key="1">
    <citation type="submission" date="2012-06" db="EMBL/GenBank/DDBJ databases">
        <title>The complete genome of Flexibacter litoralis DSM 6794.</title>
        <authorList>
            <person name="Lucas S."/>
            <person name="Copeland A."/>
            <person name="Lapidus A."/>
            <person name="Glavina del Rio T."/>
            <person name="Dalin E."/>
            <person name="Tice H."/>
            <person name="Bruce D."/>
            <person name="Goodwin L."/>
            <person name="Pitluck S."/>
            <person name="Peters L."/>
            <person name="Ovchinnikova G."/>
            <person name="Lu M."/>
            <person name="Kyrpides N."/>
            <person name="Mavromatis K."/>
            <person name="Ivanova N."/>
            <person name="Brettin T."/>
            <person name="Detter J.C."/>
            <person name="Han C."/>
            <person name="Larimer F."/>
            <person name="Land M."/>
            <person name="Hauser L."/>
            <person name="Markowitz V."/>
            <person name="Cheng J.-F."/>
            <person name="Hugenholtz P."/>
            <person name="Woyke T."/>
            <person name="Wu D."/>
            <person name="Spring S."/>
            <person name="Lang E."/>
            <person name="Kopitz M."/>
            <person name="Brambilla E."/>
            <person name="Klenk H.-P."/>
            <person name="Eisen J.A."/>
        </authorList>
    </citation>
    <scope>NUCLEOTIDE SEQUENCE [LARGE SCALE GENOMIC DNA]</scope>
    <source>
        <strain evidence="6">ATCC 23117 / DSM 6794 / NBRC 15988 / NCIMB 1366 / Sio-4</strain>
    </source>
</reference>
<feature type="transmembrane region" description="Helical" evidence="2">
    <location>
        <begin position="332"/>
        <end position="352"/>
    </location>
</feature>
<dbReference type="InterPro" id="IPR011623">
    <property type="entry name" value="7TMR_DISM_rcpt_extracell_dom1"/>
</dbReference>
<feature type="transmembrane region" description="Helical" evidence="2">
    <location>
        <begin position="209"/>
        <end position="226"/>
    </location>
</feature>
<keyword evidence="1" id="KW-0378">Hydrolase</keyword>
<dbReference type="Proteomes" id="UP000006054">
    <property type="component" value="Chromosome"/>
</dbReference>
<dbReference type="InterPro" id="IPR052016">
    <property type="entry name" value="Bact_Sigma-Reg"/>
</dbReference>
<dbReference type="Pfam" id="PF13185">
    <property type="entry name" value="GAF_2"/>
    <property type="match status" value="1"/>
</dbReference>
<feature type="domain" description="GAF" evidence="3">
    <location>
        <begin position="450"/>
        <end position="600"/>
    </location>
</feature>
<dbReference type="InterPro" id="IPR003018">
    <property type="entry name" value="GAF"/>
</dbReference>
<name>I4AK98_BERLS</name>
<dbReference type="Pfam" id="PF07696">
    <property type="entry name" value="7TMR-DISMED2"/>
    <property type="match status" value="1"/>
</dbReference>
<keyword evidence="2" id="KW-1133">Transmembrane helix</keyword>
<dbReference type="STRING" id="880071.Fleli_1999"/>
<evidence type="ECO:0000313" key="6">
    <source>
        <dbReference type="Proteomes" id="UP000006054"/>
    </source>
</evidence>
<dbReference type="SUPFAM" id="SSF55781">
    <property type="entry name" value="GAF domain-like"/>
    <property type="match status" value="1"/>
</dbReference>
<dbReference type="HOGENOM" id="CLU_014980_0_0_10"/>
<feature type="transmembrane region" description="Helical" evidence="2">
    <location>
        <begin position="278"/>
        <end position="296"/>
    </location>
</feature>
<dbReference type="Pfam" id="PF07695">
    <property type="entry name" value="7TMR-DISM_7TM"/>
    <property type="match status" value="1"/>
</dbReference>
<evidence type="ECO:0000259" key="4">
    <source>
        <dbReference type="SMART" id="SM00331"/>
    </source>
</evidence>
<dbReference type="eggNOG" id="COG2208">
    <property type="taxonomic scope" value="Bacteria"/>
</dbReference>
<dbReference type="EMBL" id="CP003345">
    <property type="protein sequence ID" value="AFM04383.1"/>
    <property type="molecule type" value="Genomic_DNA"/>
</dbReference>
<keyword evidence="2" id="KW-0812">Transmembrane</keyword>
<dbReference type="Gene3D" id="2.60.40.2380">
    <property type="match status" value="1"/>
</dbReference>
<dbReference type="GO" id="GO:0016791">
    <property type="term" value="F:phosphatase activity"/>
    <property type="evidence" value="ECO:0007669"/>
    <property type="project" value="TreeGrafter"/>
</dbReference>
<dbReference type="PANTHER" id="PTHR43156">
    <property type="entry name" value="STAGE II SPORULATION PROTEIN E-RELATED"/>
    <property type="match status" value="1"/>
</dbReference>
<feature type="domain" description="PPM-type phosphatase" evidence="4">
    <location>
        <begin position="660"/>
        <end position="880"/>
    </location>
</feature>
<dbReference type="RefSeq" id="WP_014797832.1">
    <property type="nucleotide sequence ID" value="NC_018018.1"/>
</dbReference>
<dbReference type="InterPro" id="IPR001932">
    <property type="entry name" value="PPM-type_phosphatase-like_dom"/>
</dbReference>
<gene>
    <name evidence="5" type="ordered locus">Fleli_1999</name>
</gene>
<organism evidence="5 6">
    <name type="scientific">Bernardetia litoralis (strain ATCC 23117 / DSM 6794 / NBRC 15988 / NCIMB 1366 / Fx l1 / Sio-4)</name>
    <name type="common">Flexibacter litoralis</name>
    <dbReference type="NCBI Taxonomy" id="880071"/>
    <lineage>
        <taxon>Bacteria</taxon>
        <taxon>Pseudomonadati</taxon>
        <taxon>Bacteroidota</taxon>
        <taxon>Cytophagia</taxon>
        <taxon>Cytophagales</taxon>
        <taxon>Bernardetiaceae</taxon>
        <taxon>Bernardetia</taxon>
    </lineage>
</organism>
<sequence>MGFSVYAQQTTTKIDFKTVLLQDTENSVRLEGSSVRIFEDINYSKTFKEISDSNFLSNFEASEGYNPNFGFTESAFWVRVELENQNKEQNEFLLEIAAPHLDSIIFFYQEEGKYKQIITGDAFEFAKRPVENRYFLFPFQLKSTEKQIFYFRIASKASLMQFPMRVWKPLAFEQYNHQFQFIFGIIYGIIIFILINNLFLYFNLGKGNSYLYYVIAMACSLLVIANLNGHAYEYLWGNFPILQQKGLPMCLTFLDFWLVLFCRRFLNTRTFAEKFDKALRIFGFVQLAFFILTIFLPYQFAIYLSNLSATATAIVLLTTGTSAILRGSSSAWLFMSGFTIYILGYVIFALKTSSFLPLNAFTEYSVQVGAALQVILLSFAIGIRIREIRNEKNEAQSFMMESQMQANEHLESKVEERTSELNEKAEALENSYRTVSILSSIGQEITASLDYDAIFAVLYRYVHELMDSAFFGVDLYYPNKEQILYAYNIENEVLLPEQRIDANNPNNLSAYVIRNRESLFLNDVEVEINQYLPNVEVIIGETPKSLIAMPLLVGERILGVVSVQSFEKDAYTNQHLEIMKTLASYTAIALDNASSYSKIRNANTKTMQSIRYAQRIQEGLLPRPRILTENFDQASVFYRPRDIVSGDFYWFETLLKKDFDDELHQNMPNKLKMIALSDCTGHGVPGALMTIMGVNLLNQIIAEGGIWQPDEILTKLDERVRHTFHLEEMHTLRSRRNDGMDIGICAIDEEEQVIYYAGAKMPLYIVRNEKTIIIKGSPFAIGGSFISKKKEKEYKINIFRYEKGDNLFLASDGFQDQFGSDNKMDTHTERKYYTRFFRQFLEKISVLSSVEQYSAFSKELIRWKKTRKQTDDILIMSVKL</sequence>
<feature type="transmembrane region" description="Helical" evidence="2">
    <location>
        <begin position="302"/>
        <end position="325"/>
    </location>
</feature>
<dbReference type="InterPro" id="IPR036457">
    <property type="entry name" value="PPM-type-like_dom_sf"/>
</dbReference>
<protein>
    <submittedName>
        <fullName evidence="5">Serine phosphatase RsbU, regulator of sigma subunit</fullName>
    </submittedName>
</protein>
<dbReference type="SMART" id="SM00065">
    <property type="entry name" value="GAF"/>
    <property type="match status" value="1"/>
</dbReference>
<dbReference type="InterPro" id="IPR029016">
    <property type="entry name" value="GAF-like_dom_sf"/>
</dbReference>
<dbReference type="KEGG" id="fli:Fleli_1999"/>
<dbReference type="InterPro" id="IPR011622">
    <property type="entry name" value="7TMR_DISM_rcpt_extracell_dom2"/>
</dbReference>
<keyword evidence="6" id="KW-1185">Reference proteome</keyword>
<evidence type="ECO:0000313" key="5">
    <source>
        <dbReference type="EMBL" id="AFM04383.1"/>
    </source>
</evidence>
<feature type="transmembrane region" description="Helical" evidence="2">
    <location>
        <begin position="181"/>
        <end position="202"/>
    </location>
</feature>